<comment type="caution">
    <text evidence="1">The sequence shown here is derived from an EMBL/GenBank/DDBJ whole genome shotgun (WGS) entry which is preliminary data.</text>
</comment>
<sequence length="76" mass="8661">MAKDKIKLDQYQGLKICKADSIAYTWLVERGGIFKFIRGLNSEYDPIQVQILGKEKLPSLSKRPNDQSCLIKETST</sequence>
<reference evidence="1" key="1">
    <citation type="submission" date="2018-05" db="EMBL/GenBank/DDBJ databases">
        <title>Draft genome of Mucuna pruriens seed.</title>
        <authorList>
            <person name="Nnadi N.E."/>
            <person name="Vos R."/>
            <person name="Hasami M.H."/>
            <person name="Devisetty U.K."/>
            <person name="Aguiy J.C."/>
        </authorList>
    </citation>
    <scope>NUCLEOTIDE SEQUENCE [LARGE SCALE GENOMIC DNA]</scope>
    <source>
        <strain evidence="1">JCA_2017</strain>
    </source>
</reference>
<evidence type="ECO:0000313" key="2">
    <source>
        <dbReference type="Proteomes" id="UP000257109"/>
    </source>
</evidence>
<name>A0A371HQT4_MUCPR</name>
<gene>
    <name evidence="1" type="ORF">CR513_11037</name>
</gene>
<dbReference type="OrthoDB" id="1750575at2759"/>
<evidence type="ECO:0000313" key="1">
    <source>
        <dbReference type="EMBL" id="RDY05148.1"/>
    </source>
</evidence>
<accession>A0A371HQT4</accession>
<dbReference type="Proteomes" id="UP000257109">
    <property type="component" value="Unassembled WGS sequence"/>
</dbReference>
<dbReference type="EMBL" id="QJKJ01001935">
    <property type="protein sequence ID" value="RDY05148.1"/>
    <property type="molecule type" value="Genomic_DNA"/>
</dbReference>
<protein>
    <submittedName>
        <fullName evidence="1">Uncharacterized protein</fullName>
    </submittedName>
</protein>
<dbReference type="AlphaFoldDB" id="A0A371HQT4"/>
<proteinExistence type="predicted"/>
<feature type="non-terminal residue" evidence="1">
    <location>
        <position position="1"/>
    </location>
</feature>
<keyword evidence="2" id="KW-1185">Reference proteome</keyword>
<organism evidence="1 2">
    <name type="scientific">Mucuna pruriens</name>
    <name type="common">Velvet bean</name>
    <name type="synonym">Dolichos pruriens</name>
    <dbReference type="NCBI Taxonomy" id="157652"/>
    <lineage>
        <taxon>Eukaryota</taxon>
        <taxon>Viridiplantae</taxon>
        <taxon>Streptophyta</taxon>
        <taxon>Embryophyta</taxon>
        <taxon>Tracheophyta</taxon>
        <taxon>Spermatophyta</taxon>
        <taxon>Magnoliopsida</taxon>
        <taxon>eudicotyledons</taxon>
        <taxon>Gunneridae</taxon>
        <taxon>Pentapetalae</taxon>
        <taxon>rosids</taxon>
        <taxon>fabids</taxon>
        <taxon>Fabales</taxon>
        <taxon>Fabaceae</taxon>
        <taxon>Papilionoideae</taxon>
        <taxon>50 kb inversion clade</taxon>
        <taxon>NPAAA clade</taxon>
        <taxon>indigoferoid/millettioid clade</taxon>
        <taxon>Phaseoleae</taxon>
        <taxon>Mucuna</taxon>
    </lineage>
</organism>